<evidence type="ECO:0000256" key="1">
    <source>
        <dbReference type="SAM" id="SignalP"/>
    </source>
</evidence>
<gene>
    <name evidence="2" type="ORF">ENS06_14685</name>
</gene>
<dbReference type="AlphaFoldDB" id="A0A832EBQ4"/>
<protein>
    <submittedName>
        <fullName evidence="2">Uncharacterized protein</fullName>
    </submittedName>
</protein>
<organism evidence="2">
    <name type="scientific">Desulfacinum infernum</name>
    <dbReference type="NCBI Taxonomy" id="35837"/>
    <lineage>
        <taxon>Bacteria</taxon>
        <taxon>Pseudomonadati</taxon>
        <taxon>Thermodesulfobacteriota</taxon>
        <taxon>Syntrophobacteria</taxon>
        <taxon>Syntrophobacterales</taxon>
        <taxon>Syntrophobacteraceae</taxon>
        <taxon>Desulfacinum</taxon>
    </lineage>
</organism>
<dbReference type="EMBL" id="DSTK01000040">
    <property type="protein sequence ID" value="HFK98557.1"/>
    <property type="molecule type" value="Genomic_DNA"/>
</dbReference>
<sequence>MQRRTRSVLAAVAFCLVFANQGLAENWCNHPLLPIVAGARWDYQSDWQDEGGYSVAVQSVLSRGSTNYANMNLFLGFLEGAPFPVPLTCTQTEGVRLVELNSFSVPLPGGAIMKLQLEELKGVILPPMEAIESGAPWQFVMDFDGTLVSPKGKSFNLSVRAEVTSRLKAVVPVVVPVGSFQNAHLIVQDVMVSLAFGERFSKPKKLEGIREWYLVPGVGQVAVDFLGNRTQLVRYTIPVTTQ</sequence>
<evidence type="ECO:0000313" key="2">
    <source>
        <dbReference type="EMBL" id="HFK98557.1"/>
    </source>
</evidence>
<feature type="chain" id="PRO_5032444729" evidence="1">
    <location>
        <begin position="25"/>
        <end position="242"/>
    </location>
</feature>
<comment type="caution">
    <text evidence="2">The sequence shown here is derived from an EMBL/GenBank/DDBJ whole genome shotgun (WGS) entry which is preliminary data.</text>
</comment>
<keyword evidence="1" id="KW-0732">Signal</keyword>
<proteinExistence type="predicted"/>
<accession>A0A832EBQ4</accession>
<feature type="signal peptide" evidence="1">
    <location>
        <begin position="1"/>
        <end position="24"/>
    </location>
</feature>
<name>A0A832EBQ4_9BACT</name>
<reference evidence="2" key="1">
    <citation type="journal article" date="2020" name="mSystems">
        <title>Genome- and Community-Level Interaction Insights into Carbon Utilization and Element Cycling Functions of Hydrothermarchaeota in Hydrothermal Sediment.</title>
        <authorList>
            <person name="Zhou Z."/>
            <person name="Liu Y."/>
            <person name="Xu W."/>
            <person name="Pan J."/>
            <person name="Luo Z.H."/>
            <person name="Li M."/>
        </authorList>
    </citation>
    <scope>NUCLEOTIDE SEQUENCE [LARGE SCALE GENOMIC DNA]</scope>
    <source>
        <strain evidence="2">SpSt-456</strain>
    </source>
</reference>